<evidence type="ECO:0000313" key="2">
    <source>
        <dbReference type="EMBL" id="KAA2253360.1"/>
    </source>
</evidence>
<feature type="domain" description="Transcription regulator PadR N-terminal" evidence="1">
    <location>
        <begin position="6"/>
        <end position="79"/>
    </location>
</feature>
<dbReference type="EMBL" id="VUOB01000066">
    <property type="protein sequence ID" value="KAA2253360.1"/>
    <property type="molecule type" value="Genomic_DNA"/>
</dbReference>
<keyword evidence="3" id="KW-1185">Reference proteome</keyword>
<dbReference type="InterPro" id="IPR052509">
    <property type="entry name" value="Metal_resp_DNA-bind_regulator"/>
</dbReference>
<gene>
    <name evidence="2" type="ORF">F0L68_33140</name>
</gene>
<organism evidence="2 3">
    <name type="scientific">Solihabitans fulvus</name>
    <dbReference type="NCBI Taxonomy" id="1892852"/>
    <lineage>
        <taxon>Bacteria</taxon>
        <taxon>Bacillati</taxon>
        <taxon>Actinomycetota</taxon>
        <taxon>Actinomycetes</taxon>
        <taxon>Pseudonocardiales</taxon>
        <taxon>Pseudonocardiaceae</taxon>
        <taxon>Solihabitans</taxon>
    </lineage>
</organism>
<sequence length="189" mass="21479">MLELAILGFLSEQPMHGYELRTRISQLTGHVRPVSDGALYPAIKRMEKAELLTRQQEQGVSAAPRQVLALTDAGRAELARRLRHPDQTDITDRNRFFAVLAFLHRLPERADQAAVLRRRLDFLDQPASFFYRGDKPVRAAEADTIFRRGMLEMARATKKAERDWLRSTLADLEPEPDAVTETETEAEGP</sequence>
<reference evidence="2 3" key="2">
    <citation type="submission" date="2019-09" db="EMBL/GenBank/DDBJ databases">
        <authorList>
            <person name="Jin C."/>
        </authorList>
    </citation>
    <scope>NUCLEOTIDE SEQUENCE [LARGE SCALE GENOMIC DNA]</scope>
    <source>
        <strain evidence="2 3">AN110305</strain>
    </source>
</reference>
<dbReference type="InterPro" id="IPR036390">
    <property type="entry name" value="WH_DNA-bd_sf"/>
</dbReference>
<dbReference type="RefSeq" id="WP_149853830.1">
    <property type="nucleotide sequence ID" value="NZ_VUOB01000066.1"/>
</dbReference>
<dbReference type="PANTHER" id="PTHR33169:SF26">
    <property type="entry name" value="CONSERVED PROTEIN"/>
    <property type="match status" value="1"/>
</dbReference>
<evidence type="ECO:0000259" key="1">
    <source>
        <dbReference type="Pfam" id="PF03551"/>
    </source>
</evidence>
<protein>
    <submittedName>
        <fullName evidence="2">PadR family transcriptional regulator</fullName>
    </submittedName>
</protein>
<dbReference type="SUPFAM" id="SSF46785">
    <property type="entry name" value="Winged helix' DNA-binding domain"/>
    <property type="match status" value="1"/>
</dbReference>
<dbReference type="InterPro" id="IPR036388">
    <property type="entry name" value="WH-like_DNA-bd_sf"/>
</dbReference>
<dbReference type="InterPro" id="IPR005149">
    <property type="entry name" value="Tscrpt_reg_PadR_N"/>
</dbReference>
<evidence type="ECO:0000313" key="3">
    <source>
        <dbReference type="Proteomes" id="UP000323454"/>
    </source>
</evidence>
<dbReference type="Pfam" id="PF03551">
    <property type="entry name" value="PadR"/>
    <property type="match status" value="1"/>
</dbReference>
<accession>A0A5B2WRC8</accession>
<dbReference type="AlphaFoldDB" id="A0A5B2WRC8"/>
<dbReference type="PANTHER" id="PTHR33169">
    <property type="entry name" value="PADR-FAMILY TRANSCRIPTIONAL REGULATOR"/>
    <property type="match status" value="1"/>
</dbReference>
<comment type="caution">
    <text evidence="2">The sequence shown here is derived from an EMBL/GenBank/DDBJ whole genome shotgun (WGS) entry which is preliminary data.</text>
</comment>
<proteinExistence type="predicted"/>
<reference evidence="2 3" key="1">
    <citation type="submission" date="2019-09" db="EMBL/GenBank/DDBJ databases">
        <title>Goodfellowia gen. nov., a new genus of the Pseudonocardineae related to Actinoalloteichus, containing Goodfellowia coeruleoviolacea gen. nov., comb. nov. gen. nov., comb. nov.</title>
        <authorList>
            <person name="Labeda D."/>
        </authorList>
    </citation>
    <scope>NUCLEOTIDE SEQUENCE [LARGE SCALE GENOMIC DNA]</scope>
    <source>
        <strain evidence="2 3">AN110305</strain>
    </source>
</reference>
<dbReference type="Gene3D" id="1.10.10.10">
    <property type="entry name" value="Winged helix-like DNA-binding domain superfamily/Winged helix DNA-binding domain"/>
    <property type="match status" value="1"/>
</dbReference>
<name>A0A5B2WRC8_9PSEU</name>
<dbReference type="Proteomes" id="UP000323454">
    <property type="component" value="Unassembled WGS sequence"/>
</dbReference>
<dbReference type="OrthoDB" id="3186544at2"/>